<evidence type="ECO:0000256" key="5">
    <source>
        <dbReference type="ARBA" id="ARBA00022989"/>
    </source>
</evidence>
<feature type="transmembrane region" description="Helical" evidence="7">
    <location>
        <begin position="47"/>
        <end position="71"/>
    </location>
</feature>
<dbReference type="AlphaFoldDB" id="A0A1M7KQN0"/>
<evidence type="ECO:0000256" key="6">
    <source>
        <dbReference type="ARBA" id="ARBA00023136"/>
    </source>
</evidence>
<dbReference type="EMBL" id="FRCP01000014">
    <property type="protein sequence ID" value="SHM67808.1"/>
    <property type="molecule type" value="Genomic_DNA"/>
</dbReference>
<keyword evidence="10" id="KW-1185">Reference proteome</keyword>
<evidence type="ECO:0000256" key="4">
    <source>
        <dbReference type="ARBA" id="ARBA00022692"/>
    </source>
</evidence>
<evidence type="ECO:0000256" key="3">
    <source>
        <dbReference type="ARBA" id="ARBA00022475"/>
    </source>
</evidence>
<accession>A0A1M7KQN0</accession>
<name>A0A1M7KQN0_9FIRM</name>
<dbReference type="RefSeq" id="WP_073288916.1">
    <property type="nucleotide sequence ID" value="NZ_FRCP01000014.1"/>
</dbReference>
<evidence type="ECO:0000313" key="9">
    <source>
        <dbReference type="EMBL" id="SHM67808.1"/>
    </source>
</evidence>
<evidence type="ECO:0000256" key="7">
    <source>
        <dbReference type="SAM" id="Phobius"/>
    </source>
</evidence>
<dbReference type="Pfam" id="PF09335">
    <property type="entry name" value="VTT_dom"/>
    <property type="match status" value="1"/>
</dbReference>
<keyword evidence="3" id="KW-1003">Cell membrane</keyword>
<comment type="subcellular location">
    <subcellularLocation>
        <location evidence="1">Cell membrane</location>
        <topology evidence="1">Multi-pass membrane protein</topology>
    </subcellularLocation>
</comment>
<dbReference type="GO" id="GO:0005886">
    <property type="term" value="C:plasma membrane"/>
    <property type="evidence" value="ECO:0007669"/>
    <property type="project" value="UniProtKB-SubCell"/>
</dbReference>
<dbReference type="InterPro" id="IPR032816">
    <property type="entry name" value="VTT_dom"/>
</dbReference>
<dbReference type="Proteomes" id="UP000184038">
    <property type="component" value="Unassembled WGS sequence"/>
</dbReference>
<keyword evidence="6 7" id="KW-0472">Membrane</keyword>
<sequence length="202" mass="22672">MEFLTNLITDYGLIAMFLIIMLEYACFPVSSEIVLPFSGAIACSQNIHFFVILTASVIAGLIGTTFCYVVGCYGGSAILGRLIKKFPKTEKGLNSSYRKFEKYGASAVCFARVIPICRTYIAFISGTMKQSYSVFLLSSFIGITIWNTMLIGTGYFLQDNWQLAYGYYDKYKHILIPLIIGIIAFLLFKKLSNRQNKPSEIE</sequence>
<evidence type="ECO:0000256" key="2">
    <source>
        <dbReference type="ARBA" id="ARBA00010792"/>
    </source>
</evidence>
<gene>
    <name evidence="9" type="ORF">SAMN02746066_02893</name>
</gene>
<evidence type="ECO:0000313" key="10">
    <source>
        <dbReference type="Proteomes" id="UP000184038"/>
    </source>
</evidence>
<evidence type="ECO:0000256" key="1">
    <source>
        <dbReference type="ARBA" id="ARBA00004651"/>
    </source>
</evidence>
<feature type="transmembrane region" description="Helical" evidence="7">
    <location>
        <begin position="135"/>
        <end position="158"/>
    </location>
</feature>
<dbReference type="STRING" id="1120996.SAMN02746066_02893"/>
<feature type="transmembrane region" description="Helical" evidence="7">
    <location>
        <begin position="12"/>
        <end position="35"/>
    </location>
</feature>
<comment type="similarity">
    <text evidence="2">Belongs to the DedA family.</text>
</comment>
<dbReference type="PANTHER" id="PTHR42709:SF6">
    <property type="entry name" value="UNDECAPRENYL PHOSPHATE TRANSPORTER A"/>
    <property type="match status" value="1"/>
</dbReference>
<dbReference type="PANTHER" id="PTHR42709">
    <property type="entry name" value="ALKALINE PHOSPHATASE LIKE PROTEIN"/>
    <property type="match status" value="1"/>
</dbReference>
<organism evidence="9 10">
    <name type="scientific">Anaerosporobacter mobilis DSM 15930</name>
    <dbReference type="NCBI Taxonomy" id="1120996"/>
    <lineage>
        <taxon>Bacteria</taxon>
        <taxon>Bacillati</taxon>
        <taxon>Bacillota</taxon>
        <taxon>Clostridia</taxon>
        <taxon>Lachnospirales</taxon>
        <taxon>Lachnospiraceae</taxon>
        <taxon>Anaerosporobacter</taxon>
    </lineage>
</organism>
<feature type="transmembrane region" description="Helical" evidence="7">
    <location>
        <begin position="170"/>
        <end position="188"/>
    </location>
</feature>
<feature type="domain" description="VTT" evidence="8">
    <location>
        <begin position="31"/>
        <end position="155"/>
    </location>
</feature>
<evidence type="ECO:0000259" key="8">
    <source>
        <dbReference type="Pfam" id="PF09335"/>
    </source>
</evidence>
<reference evidence="9 10" key="1">
    <citation type="submission" date="2016-11" db="EMBL/GenBank/DDBJ databases">
        <authorList>
            <person name="Jaros S."/>
            <person name="Januszkiewicz K."/>
            <person name="Wedrychowicz H."/>
        </authorList>
    </citation>
    <scope>NUCLEOTIDE SEQUENCE [LARGE SCALE GENOMIC DNA]</scope>
    <source>
        <strain evidence="9 10">DSM 15930</strain>
    </source>
</reference>
<dbReference type="InterPro" id="IPR051311">
    <property type="entry name" value="DedA_domain"/>
</dbReference>
<keyword evidence="5 7" id="KW-1133">Transmembrane helix</keyword>
<protein>
    <submittedName>
        <fullName evidence="9">Membrane protein DedA, SNARE-associated domain</fullName>
    </submittedName>
</protein>
<keyword evidence="4 7" id="KW-0812">Transmembrane</keyword>
<proteinExistence type="inferred from homology"/>